<comment type="caution">
    <text evidence="1">The sequence shown here is derived from an EMBL/GenBank/DDBJ whole genome shotgun (WGS) entry which is preliminary data.</text>
</comment>
<dbReference type="RefSeq" id="WP_243067518.1">
    <property type="nucleotide sequence ID" value="NZ_JAIVFK010000009.1"/>
</dbReference>
<sequence>MKVCVIGNSHVAALREALGDGKRRGGRDVDFYALPGGGQPIIAAKGDRLIPVAPQRPVVTDVEGAETEGLRFAAYDALALSACGLFAARNIFIERDPAIHPCGAFACPAWLEDAPEPAGGERIVSKSAFDAIVEAYIRSHGSIRLAQLLAREFKGQVLIQPWPAPSRALASDSGWFLNQRHGSRGPLAWKAFFTAQRRALANISRELGARFTLLDYPLPETLDDGFMEPRWCIHDPWHANATYGELVWDQIDAALAAIATP</sequence>
<name>A0ABS9Z7G0_9HYPH</name>
<gene>
    <name evidence="1" type="ORF">K2U94_12485</name>
</gene>
<evidence type="ECO:0000313" key="1">
    <source>
        <dbReference type="EMBL" id="MCI4683573.1"/>
    </source>
</evidence>
<reference evidence="1" key="1">
    <citation type="journal article" date="2022" name="ISME J.">
        <title>Identification of active gaseous-alkane degraders at natural gas seeps.</title>
        <authorList>
            <person name="Farhan Ul Haque M."/>
            <person name="Hernandez M."/>
            <person name="Crombie A.T."/>
            <person name="Murrell J.C."/>
        </authorList>
    </citation>
    <scope>NUCLEOTIDE SEQUENCE</scope>
    <source>
        <strain evidence="1">PC2</strain>
    </source>
</reference>
<protein>
    <recommendedName>
        <fullName evidence="3">SGNH/GDSL hydrolase family protein</fullName>
    </recommendedName>
</protein>
<evidence type="ECO:0000313" key="2">
    <source>
        <dbReference type="Proteomes" id="UP001139104"/>
    </source>
</evidence>
<dbReference type="EMBL" id="JAIVFP010000001">
    <property type="protein sequence ID" value="MCI4683573.1"/>
    <property type="molecule type" value="Genomic_DNA"/>
</dbReference>
<evidence type="ECO:0008006" key="3">
    <source>
        <dbReference type="Google" id="ProtNLM"/>
    </source>
</evidence>
<keyword evidence="2" id="KW-1185">Reference proteome</keyword>
<dbReference type="Proteomes" id="UP001139104">
    <property type="component" value="Unassembled WGS sequence"/>
</dbReference>
<proteinExistence type="predicted"/>
<accession>A0ABS9Z7G0</accession>
<organism evidence="1 2">
    <name type="scientific">Candidatus Rhodoblastus alkanivorans</name>
    <dbReference type="NCBI Taxonomy" id="2954117"/>
    <lineage>
        <taxon>Bacteria</taxon>
        <taxon>Pseudomonadati</taxon>
        <taxon>Pseudomonadota</taxon>
        <taxon>Alphaproteobacteria</taxon>
        <taxon>Hyphomicrobiales</taxon>
        <taxon>Rhodoblastaceae</taxon>
        <taxon>Rhodoblastus</taxon>
    </lineage>
</organism>